<protein>
    <submittedName>
        <fullName evidence="1">Tail fiber-like protein</fullName>
    </submittedName>
</protein>
<gene>
    <name evidence="1" type="ORF">Syn7803US120_168</name>
</gene>
<reference evidence="1 2" key="1">
    <citation type="submission" date="2013-12" db="EMBL/GenBank/DDBJ databases">
        <title>Ecological redundancy of diverse viral populations within a natural community.</title>
        <authorList>
            <person name="Gregory A.C."/>
            <person name="LaButti K."/>
            <person name="Copeland A."/>
            <person name="Woyke T."/>
            <person name="Sullivan M.B."/>
        </authorList>
    </citation>
    <scope>NUCLEOTIDE SEQUENCE [LARGE SCALE GENOMIC DNA]</scope>
    <source>
        <strain evidence="1">Syn7803US120</strain>
    </source>
</reference>
<dbReference type="Proteomes" id="UP000033009">
    <property type="component" value="Segment"/>
</dbReference>
<evidence type="ECO:0000313" key="1">
    <source>
        <dbReference type="EMBL" id="AIX26889.1"/>
    </source>
</evidence>
<dbReference type="KEGG" id="vg:24405015"/>
<dbReference type="GeneID" id="24405015"/>
<keyword evidence="2" id="KW-1185">Reference proteome</keyword>
<sequence length="389" mass="41382">MALDFPASPNINDTYTFGGVTWTYDGTTWKVLGRFQFTSSETDPIFTSSPSFGILNQNINNWNAAHGWGDHAGAGYLTTYTETDPVFSASDAANVTAAKITEWDTAYGWGDHSLAGYLTAESQSLDAVLSVGSTTARDITTTGKIYYSNNFANSVDLPSATTYHGMFAHVHAEGHGYFAHAGAWTQLLDTGSNLSELADVATTAPSASDVLTWDGSNWGPAAPTGGGGGANVTISDTAPGSANDGDLWWESDKGRLKIYYNDTDSTQWVDASPPLTNANVPVHVGEVELWQGGNQITWLGSGGVTAAIRATEGGGGFQSPCIRVTFAQPFSSSDSYTIQATVYNPSQIGDVYQTSIRKTGPQHFDFQVYNLTDSVVATDFKVAITIYAI</sequence>
<dbReference type="EMBL" id="KJ019082">
    <property type="protein sequence ID" value="AIX26889.1"/>
    <property type="molecule type" value="Genomic_DNA"/>
</dbReference>
<accession>A0A0E3FHT5</accession>
<proteinExistence type="predicted"/>
<evidence type="ECO:0000313" key="2">
    <source>
        <dbReference type="Proteomes" id="UP000033009"/>
    </source>
</evidence>
<organism evidence="1 2">
    <name type="scientific">Synechococcus phage ACG-2014i</name>
    <dbReference type="NCBI Taxonomy" id="1493513"/>
    <lineage>
        <taxon>Viruses</taxon>
        <taxon>Duplodnaviria</taxon>
        <taxon>Heunggongvirae</taxon>
        <taxon>Uroviricota</taxon>
        <taxon>Caudoviricetes</taxon>
        <taxon>Pantevenvirales</taxon>
        <taxon>Kyanoviridae</taxon>
        <taxon>Chalconvirus</taxon>
        <taxon>Chalconvirus acg2014i</taxon>
    </lineage>
</organism>
<dbReference type="RefSeq" id="YP_009140957.1">
    <property type="nucleotide sequence ID" value="NC_027132.1"/>
</dbReference>
<name>A0A0E3FHT5_9CAUD</name>